<evidence type="ECO:0000313" key="9">
    <source>
        <dbReference type="EMBL" id="OHA52720.1"/>
    </source>
</evidence>
<dbReference type="EMBL" id="MHSW01000005">
    <property type="protein sequence ID" value="OHA52720.1"/>
    <property type="molecule type" value="Genomic_DNA"/>
</dbReference>
<feature type="transmembrane region" description="Helical" evidence="8">
    <location>
        <begin position="135"/>
        <end position="153"/>
    </location>
</feature>
<proteinExistence type="predicted"/>
<keyword evidence="7 8" id="KW-0472">Membrane</keyword>
<feature type="transmembrane region" description="Helical" evidence="8">
    <location>
        <begin position="317"/>
        <end position="338"/>
    </location>
</feature>
<name>A0A1G2PWM5_9BACT</name>
<gene>
    <name evidence="9" type="ORF">A3A97_01095</name>
</gene>
<dbReference type="Pfam" id="PF03023">
    <property type="entry name" value="MurJ"/>
    <property type="match status" value="1"/>
</dbReference>
<feature type="transmembrane region" description="Helical" evidence="8">
    <location>
        <begin position="358"/>
        <end position="375"/>
    </location>
</feature>
<organism evidence="9 10">
    <name type="scientific">Candidatus Terrybacteria bacterium RIFCSPLOWO2_01_FULL_40_23</name>
    <dbReference type="NCBI Taxonomy" id="1802366"/>
    <lineage>
        <taxon>Bacteria</taxon>
        <taxon>Candidatus Terryibacteriota</taxon>
    </lineage>
</organism>
<dbReference type="GO" id="GO:0005886">
    <property type="term" value="C:plasma membrane"/>
    <property type="evidence" value="ECO:0007669"/>
    <property type="project" value="UniProtKB-SubCell"/>
</dbReference>
<comment type="caution">
    <text evidence="9">The sequence shown here is derived from an EMBL/GenBank/DDBJ whole genome shotgun (WGS) entry which is preliminary data.</text>
</comment>
<evidence type="ECO:0000256" key="8">
    <source>
        <dbReference type="SAM" id="Phobius"/>
    </source>
</evidence>
<feature type="transmembrane region" description="Helical" evidence="8">
    <location>
        <begin position="190"/>
        <end position="215"/>
    </location>
</feature>
<comment type="subcellular location">
    <subcellularLocation>
        <location evidence="1">Cell membrane</location>
        <topology evidence="1">Multi-pass membrane protein</topology>
    </subcellularLocation>
</comment>
<evidence type="ECO:0000256" key="1">
    <source>
        <dbReference type="ARBA" id="ARBA00004651"/>
    </source>
</evidence>
<keyword evidence="4" id="KW-0133">Cell shape</keyword>
<dbReference type="GO" id="GO:0034204">
    <property type="term" value="P:lipid translocation"/>
    <property type="evidence" value="ECO:0007669"/>
    <property type="project" value="TreeGrafter"/>
</dbReference>
<accession>A0A1G2PWM5</accession>
<dbReference type="PANTHER" id="PTHR47019">
    <property type="entry name" value="LIPID II FLIPPASE MURJ"/>
    <property type="match status" value="1"/>
</dbReference>
<dbReference type="GO" id="GO:0008360">
    <property type="term" value="P:regulation of cell shape"/>
    <property type="evidence" value="ECO:0007669"/>
    <property type="project" value="UniProtKB-KW"/>
</dbReference>
<dbReference type="GO" id="GO:0009252">
    <property type="term" value="P:peptidoglycan biosynthetic process"/>
    <property type="evidence" value="ECO:0007669"/>
    <property type="project" value="UniProtKB-KW"/>
</dbReference>
<evidence type="ECO:0000256" key="4">
    <source>
        <dbReference type="ARBA" id="ARBA00022960"/>
    </source>
</evidence>
<dbReference type="AlphaFoldDB" id="A0A1G2PWM5"/>
<keyword evidence="6 8" id="KW-1133">Transmembrane helix</keyword>
<evidence type="ECO:0000256" key="6">
    <source>
        <dbReference type="ARBA" id="ARBA00022989"/>
    </source>
</evidence>
<dbReference type="InterPro" id="IPR004268">
    <property type="entry name" value="MurJ"/>
</dbReference>
<reference evidence="9 10" key="1">
    <citation type="journal article" date="2016" name="Nat. Commun.">
        <title>Thousands of microbial genomes shed light on interconnected biogeochemical processes in an aquifer system.</title>
        <authorList>
            <person name="Anantharaman K."/>
            <person name="Brown C.T."/>
            <person name="Hug L.A."/>
            <person name="Sharon I."/>
            <person name="Castelle C.J."/>
            <person name="Probst A.J."/>
            <person name="Thomas B.C."/>
            <person name="Singh A."/>
            <person name="Wilkins M.J."/>
            <person name="Karaoz U."/>
            <person name="Brodie E.L."/>
            <person name="Williams K.H."/>
            <person name="Hubbard S.S."/>
            <person name="Banfield J.F."/>
        </authorList>
    </citation>
    <scope>NUCLEOTIDE SEQUENCE [LARGE SCALE GENOMIC DNA]</scope>
</reference>
<dbReference type="Proteomes" id="UP000176951">
    <property type="component" value="Unassembled WGS sequence"/>
</dbReference>
<evidence type="ECO:0000313" key="10">
    <source>
        <dbReference type="Proteomes" id="UP000176951"/>
    </source>
</evidence>
<evidence type="ECO:0000256" key="3">
    <source>
        <dbReference type="ARBA" id="ARBA00022692"/>
    </source>
</evidence>
<protein>
    <submittedName>
        <fullName evidence="9">Murein biosynthesis integral membrane protein MurJ</fullName>
    </submittedName>
</protein>
<feature type="transmembrane region" description="Helical" evidence="8">
    <location>
        <begin position="387"/>
        <end position="407"/>
    </location>
</feature>
<keyword evidence="2" id="KW-1003">Cell membrane</keyword>
<feature type="transmembrane region" description="Helical" evidence="8">
    <location>
        <begin position="92"/>
        <end position="115"/>
    </location>
</feature>
<evidence type="ECO:0000256" key="7">
    <source>
        <dbReference type="ARBA" id="ARBA00023136"/>
    </source>
</evidence>
<keyword evidence="3 8" id="KW-0812">Transmembrane</keyword>
<feature type="transmembrane region" description="Helical" evidence="8">
    <location>
        <begin position="235"/>
        <end position="259"/>
    </location>
</feature>
<dbReference type="InterPro" id="IPR051050">
    <property type="entry name" value="Lipid_II_flippase_MurJ/MviN"/>
</dbReference>
<keyword evidence="5" id="KW-0573">Peptidoglycan synthesis</keyword>
<feature type="transmembrane region" description="Helical" evidence="8">
    <location>
        <begin position="413"/>
        <end position="437"/>
    </location>
</feature>
<dbReference type="GO" id="GO:0015648">
    <property type="term" value="F:lipid-linked peptidoglycan transporter activity"/>
    <property type="evidence" value="ECO:0007669"/>
    <property type="project" value="TreeGrafter"/>
</dbReference>
<sequence length="453" mass="49185">MNIKKLKENLLLMIPKEALLLSGLIFLSYVLGLVRDRIFARTFGLSSALDAYNAAFILPELLIDVLISGALGAAFIPLFIEIYKKDKARSEEFANTTITSAVLVMIIGAAVLILFAPKTFSLIVPGFNAENQLLYSNLLRIMALSPIIFALSISLGEILVAKRQFLFYGLAPILYNFGIILGTITLSPKIGIFGAAIGSILGALLYLAIRLLGIFRSDFSLKPALNIKMPEFRKLLVLMLPKMFGHPIEPLTFLFFTAAASKIGSGDISAISFGRNFQSVPVALIGIAFSIVVFPALSEYASGGNRTDFIKTFKKTFTTILLLSLPAAFAMYLFGPLVIERFFGGGEFTQEAIQRTSLILGFFSISIPLESLSHLLSRAFFATKNTFIPVCAAFAGLLTIVITTNYLSPTLGIIALPIAFASGTATKILLLGAILPLRVRFIRKNSLLDVVSI</sequence>
<feature type="transmembrane region" description="Helical" evidence="8">
    <location>
        <begin position="279"/>
        <end position="297"/>
    </location>
</feature>
<evidence type="ECO:0000256" key="5">
    <source>
        <dbReference type="ARBA" id="ARBA00022984"/>
    </source>
</evidence>
<feature type="transmembrane region" description="Helical" evidence="8">
    <location>
        <begin position="56"/>
        <end position="80"/>
    </location>
</feature>
<dbReference type="NCBIfam" id="TIGR01695">
    <property type="entry name" value="murJ_mviN"/>
    <property type="match status" value="1"/>
</dbReference>
<feature type="transmembrane region" description="Helical" evidence="8">
    <location>
        <begin position="165"/>
        <end position="184"/>
    </location>
</feature>
<dbReference type="PANTHER" id="PTHR47019:SF1">
    <property type="entry name" value="LIPID II FLIPPASE MURJ"/>
    <property type="match status" value="1"/>
</dbReference>
<evidence type="ECO:0000256" key="2">
    <source>
        <dbReference type="ARBA" id="ARBA00022475"/>
    </source>
</evidence>
<dbReference type="PRINTS" id="PR01806">
    <property type="entry name" value="VIRFACTRMVIN"/>
</dbReference>